<sequence length="47" mass="5148">MDAGLWVTSCDTDTSLAVAARLFDLYRRHYGESTGMRSPQARPGCPS</sequence>
<dbReference type="RefSeq" id="WP_231251976.1">
    <property type="nucleotide sequence ID" value="NZ_BAAAMQ010000008.1"/>
</dbReference>
<proteinExistence type="predicted"/>
<evidence type="ECO:0000313" key="1">
    <source>
        <dbReference type="EMBL" id="GAA2099549.1"/>
    </source>
</evidence>
<organism evidence="1 2">
    <name type="scientific">Nocardioides furvisabuli</name>
    <dbReference type="NCBI Taxonomy" id="375542"/>
    <lineage>
        <taxon>Bacteria</taxon>
        <taxon>Bacillati</taxon>
        <taxon>Actinomycetota</taxon>
        <taxon>Actinomycetes</taxon>
        <taxon>Propionibacteriales</taxon>
        <taxon>Nocardioidaceae</taxon>
        <taxon>Nocardioides</taxon>
    </lineage>
</organism>
<name>A0ABP5IFA7_9ACTN</name>
<reference evidence="2" key="1">
    <citation type="journal article" date="2019" name="Int. J. Syst. Evol. Microbiol.">
        <title>The Global Catalogue of Microorganisms (GCM) 10K type strain sequencing project: providing services to taxonomists for standard genome sequencing and annotation.</title>
        <authorList>
            <consortium name="The Broad Institute Genomics Platform"/>
            <consortium name="The Broad Institute Genome Sequencing Center for Infectious Disease"/>
            <person name="Wu L."/>
            <person name="Ma J."/>
        </authorList>
    </citation>
    <scope>NUCLEOTIDE SEQUENCE [LARGE SCALE GENOMIC DNA]</scope>
    <source>
        <strain evidence="2">JCM 13813</strain>
    </source>
</reference>
<keyword evidence="2" id="KW-1185">Reference proteome</keyword>
<accession>A0ABP5IFA7</accession>
<evidence type="ECO:0000313" key="2">
    <source>
        <dbReference type="Proteomes" id="UP001501161"/>
    </source>
</evidence>
<comment type="caution">
    <text evidence="1">The sequence shown here is derived from an EMBL/GenBank/DDBJ whole genome shotgun (WGS) entry which is preliminary data.</text>
</comment>
<dbReference type="EMBL" id="BAAAMQ010000008">
    <property type="protein sequence ID" value="GAA2099549.1"/>
    <property type="molecule type" value="Genomic_DNA"/>
</dbReference>
<dbReference type="Proteomes" id="UP001501161">
    <property type="component" value="Unassembled WGS sequence"/>
</dbReference>
<protein>
    <submittedName>
        <fullName evidence="1">Uncharacterized protein</fullName>
    </submittedName>
</protein>
<gene>
    <name evidence="1" type="ORF">GCM10009726_09140</name>
</gene>